<sequence length="501" mass="54170">METGGVLITGCMVADGTGSEPAPKEILVRRDRIVEVAGSIEAADAEIFRADGLIAAPGFIDIHCHGDFDRMKYPIAYEKLTQGCTLEVVGNCGLSPYPVNETIMMDMVPLITTMVGGTDFTGYSGLGEYYGFLEERGIAINIASFASQGMIRGNVMGMSLDIAGKAERREMESLLGEAMESGALGVSTGLIYPTGAMTKTEELTWLMTRGVEMRGSTGAVPAYATHMRDEGDGIALALDEAFTVVKESNAKLQISHIKCMGEKNWGRAGEVIETVESAIKSGLDVTADVYPYLFSSTFLAMIVLMPGADPDSVFVSNAVRSDGGMWEEVVGRSMTELADMWGVSADEAGRRLIAESPSAFGVGRGMSEEDMVEFLRQPWTMIGSDGIEDKRGKPHPRVTSTFPKILSSYVRERGILTWGEAISKMTGKSADKLGLKKRGYIRKGYFADITLFNPEEIKDNGTFREPNVRPSGIPHVMVNGEWALLNGQVTGELPGRVLRAE</sequence>
<dbReference type="PANTHER" id="PTHR11113:SF14">
    <property type="entry name" value="N-ACETYLGLUCOSAMINE-6-PHOSPHATE DEACETYLASE"/>
    <property type="match status" value="1"/>
</dbReference>
<dbReference type="Pfam" id="PF07969">
    <property type="entry name" value="Amidohydro_3"/>
    <property type="match status" value="1"/>
</dbReference>
<dbReference type="Proteomes" id="UP000809273">
    <property type="component" value="Unassembled WGS sequence"/>
</dbReference>
<dbReference type="InterPro" id="IPR023100">
    <property type="entry name" value="D-aminoacylase_insert_dom_sf"/>
</dbReference>
<name>A0A9D8KJM7_9DELT</name>
<accession>A0A9D8KJM7</accession>
<dbReference type="SUPFAM" id="SSF51338">
    <property type="entry name" value="Composite domain of metallo-dependent hydrolases"/>
    <property type="match status" value="1"/>
</dbReference>
<reference evidence="4" key="1">
    <citation type="journal article" date="2021" name="Environ. Microbiol.">
        <title>Genomic characterization of three novel Desulfobacterota classes expand the metabolic and phylogenetic diversity of the phylum.</title>
        <authorList>
            <person name="Murphy C.L."/>
            <person name="Biggerstaff J."/>
            <person name="Eichhorn A."/>
            <person name="Ewing E."/>
            <person name="Shahan R."/>
            <person name="Soriano D."/>
            <person name="Stewart S."/>
            <person name="VanMol K."/>
            <person name="Walker R."/>
            <person name="Walters P."/>
            <person name="Elshahed M.S."/>
            <person name="Youssef N.H."/>
        </authorList>
    </citation>
    <scope>NUCLEOTIDE SEQUENCE</scope>
    <source>
        <strain evidence="4">Zod_Metabat.24</strain>
    </source>
</reference>
<dbReference type="GO" id="GO:0008448">
    <property type="term" value="F:N-acetylglucosamine-6-phosphate deacetylase activity"/>
    <property type="evidence" value="ECO:0007669"/>
    <property type="project" value="TreeGrafter"/>
</dbReference>
<evidence type="ECO:0000313" key="5">
    <source>
        <dbReference type="Proteomes" id="UP000809273"/>
    </source>
</evidence>
<dbReference type="Gene3D" id="2.30.40.10">
    <property type="entry name" value="Urease, subunit C, domain 1"/>
    <property type="match status" value="1"/>
</dbReference>
<reference evidence="4" key="2">
    <citation type="submission" date="2021-01" db="EMBL/GenBank/DDBJ databases">
        <authorList>
            <person name="Hahn C.R."/>
            <person name="Youssef N.H."/>
            <person name="Elshahed M."/>
        </authorList>
    </citation>
    <scope>NUCLEOTIDE SEQUENCE</scope>
    <source>
        <strain evidence="4">Zod_Metabat.24</strain>
    </source>
</reference>
<proteinExistence type="inferred from homology"/>
<dbReference type="GO" id="GO:0006046">
    <property type="term" value="P:N-acetylglucosamine catabolic process"/>
    <property type="evidence" value="ECO:0007669"/>
    <property type="project" value="TreeGrafter"/>
</dbReference>
<dbReference type="InterPro" id="IPR013108">
    <property type="entry name" value="Amidohydro_3"/>
</dbReference>
<dbReference type="CDD" id="cd01297">
    <property type="entry name" value="D-aminoacylase"/>
    <property type="match status" value="1"/>
</dbReference>
<protein>
    <submittedName>
        <fullName evidence="4">D-aminoacylase</fullName>
    </submittedName>
</protein>
<evidence type="ECO:0000256" key="2">
    <source>
        <dbReference type="ARBA" id="ARBA00022801"/>
    </source>
</evidence>
<dbReference type="Gene3D" id="3.30.1490.130">
    <property type="entry name" value="D-aminoacylase. Domain 3"/>
    <property type="match status" value="1"/>
</dbReference>
<dbReference type="PANTHER" id="PTHR11113">
    <property type="entry name" value="N-ACETYLGLUCOSAMINE-6-PHOSPHATE DEACETYLASE"/>
    <property type="match status" value="1"/>
</dbReference>
<dbReference type="SUPFAM" id="SSF51556">
    <property type="entry name" value="Metallo-dependent hydrolases"/>
    <property type="match status" value="1"/>
</dbReference>
<keyword evidence="2" id="KW-0378">Hydrolase</keyword>
<evidence type="ECO:0000259" key="3">
    <source>
        <dbReference type="Pfam" id="PF07969"/>
    </source>
</evidence>
<gene>
    <name evidence="4" type="ORF">JW984_16110</name>
</gene>
<comment type="caution">
    <text evidence="4">The sequence shown here is derived from an EMBL/GenBank/DDBJ whole genome shotgun (WGS) entry which is preliminary data.</text>
</comment>
<dbReference type="InterPro" id="IPR032466">
    <property type="entry name" value="Metal_Hydrolase"/>
</dbReference>
<evidence type="ECO:0000256" key="1">
    <source>
        <dbReference type="ARBA" id="ARBA00010716"/>
    </source>
</evidence>
<dbReference type="AlphaFoldDB" id="A0A9D8KJM7"/>
<dbReference type="EMBL" id="JAFGIX010000086">
    <property type="protein sequence ID" value="MBN1574723.1"/>
    <property type="molecule type" value="Genomic_DNA"/>
</dbReference>
<comment type="similarity">
    <text evidence="1">Belongs to the metallo-dependent hydrolases superfamily. NagA family.</text>
</comment>
<evidence type="ECO:0000313" key="4">
    <source>
        <dbReference type="EMBL" id="MBN1574723.1"/>
    </source>
</evidence>
<dbReference type="Gene3D" id="3.20.20.140">
    <property type="entry name" value="Metal-dependent hydrolases"/>
    <property type="match status" value="1"/>
</dbReference>
<feature type="domain" description="Amidohydrolase 3" evidence="3">
    <location>
        <begin position="373"/>
        <end position="481"/>
    </location>
</feature>
<organism evidence="4 5">
    <name type="scientific">Candidatus Zymogenus saltonus</name>
    <dbReference type="NCBI Taxonomy" id="2844893"/>
    <lineage>
        <taxon>Bacteria</taxon>
        <taxon>Deltaproteobacteria</taxon>
        <taxon>Candidatus Zymogenia</taxon>
        <taxon>Candidatus Zymogeniales</taxon>
        <taxon>Candidatus Zymogenaceae</taxon>
        <taxon>Candidatus Zymogenus</taxon>
    </lineage>
</organism>
<dbReference type="InterPro" id="IPR011059">
    <property type="entry name" value="Metal-dep_hydrolase_composite"/>
</dbReference>